<comment type="caution">
    <text evidence="1">The sequence shown here is derived from an EMBL/GenBank/DDBJ whole genome shotgun (WGS) entry which is preliminary data.</text>
</comment>
<protein>
    <recommendedName>
        <fullName evidence="3">Toxin</fullName>
    </recommendedName>
</protein>
<dbReference type="AlphaFoldDB" id="A0A1J5I2U5"/>
<evidence type="ECO:0000313" key="1">
    <source>
        <dbReference type="EMBL" id="OIP86710.1"/>
    </source>
</evidence>
<dbReference type="Proteomes" id="UP000183758">
    <property type="component" value="Unassembled WGS sequence"/>
</dbReference>
<evidence type="ECO:0008006" key="3">
    <source>
        <dbReference type="Google" id="ProtNLM"/>
    </source>
</evidence>
<organism evidence="1 2">
    <name type="scientific">Candidatus Roizmanbacteria bacterium CG2_30_33_16</name>
    <dbReference type="NCBI Taxonomy" id="1805340"/>
    <lineage>
        <taxon>Bacteria</taxon>
        <taxon>Candidatus Roizmaniibacteriota</taxon>
    </lineage>
</organism>
<dbReference type="EMBL" id="MNZM01000005">
    <property type="protein sequence ID" value="OIP86710.1"/>
    <property type="molecule type" value="Genomic_DNA"/>
</dbReference>
<name>A0A1J5I2U5_9BACT</name>
<proteinExistence type="predicted"/>
<evidence type="ECO:0000313" key="2">
    <source>
        <dbReference type="Proteomes" id="UP000183758"/>
    </source>
</evidence>
<reference evidence="1 2" key="1">
    <citation type="journal article" date="2016" name="Environ. Microbiol.">
        <title>Genomic resolution of a cold subsurface aquifer community provides metabolic insights for novel microbes adapted to high CO concentrations.</title>
        <authorList>
            <person name="Probst A.J."/>
            <person name="Castelle C.J."/>
            <person name="Singh A."/>
            <person name="Brown C.T."/>
            <person name="Anantharaman K."/>
            <person name="Sharon I."/>
            <person name="Hug L.A."/>
            <person name="Burstein D."/>
            <person name="Emerson J.B."/>
            <person name="Thomas B.C."/>
            <person name="Banfield J.F."/>
        </authorList>
    </citation>
    <scope>NUCLEOTIDE SEQUENCE [LARGE SCALE GENOMIC DNA]</scope>
    <source>
        <strain evidence="1">CG2_30_33_16</strain>
    </source>
</reference>
<sequence length="91" mass="10868">MTQRFEFNEEKNLILKKSRGVNFEDILQAIKDDKMLDDIGNGRDKYKHQRILVVKIKNYIYAVPYVKNSKGILFLKTLYPSRVLTKRYLNK</sequence>
<accession>A0A1J5I2U5</accession>
<gene>
    <name evidence="1" type="ORF">AUK04_00215</name>
</gene>